<keyword evidence="5" id="KW-1185">Reference proteome</keyword>
<dbReference type="InterPro" id="IPR011009">
    <property type="entry name" value="Kinase-like_dom_sf"/>
</dbReference>
<dbReference type="PROSITE" id="PS50011">
    <property type="entry name" value="PROTEIN_KINASE_DOM"/>
    <property type="match status" value="1"/>
</dbReference>
<dbReference type="Gene3D" id="1.10.510.10">
    <property type="entry name" value="Transferase(Phosphotransferase) domain 1"/>
    <property type="match status" value="1"/>
</dbReference>
<dbReference type="OrthoDB" id="4062651at2759"/>
<name>A0A1J4K456_9EUKA</name>
<dbReference type="PANTHER" id="PTHR24346">
    <property type="entry name" value="MAP/MICROTUBULE AFFINITY-REGULATING KINASE"/>
    <property type="match status" value="1"/>
</dbReference>
<feature type="domain" description="Protein kinase" evidence="3">
    <location>
        <begin position="11"/>
        <end position="252"/>
    </location>
</feature>
<dbReference type="GO" id="GO:0035556">
    <property type="term" value="P:intracellular signal transduction"/>
    <property type="evidence" value="ECO:0007669"/>
    <property type="project" value="TreeGrafter"/>
</dbReference>
<dbReference type="RefSeq" id="XP_068359369.1">
    <property type="nucleotide sequence ID" value="XM_068504571.1"/>
</dbReference>
<evidence type="ECO:0000256" key="1">
    <source>
        <dbReference type="ARBA" id="ARBA00022741"/>
    </source>
</evidence>
<organism evidence="4 5">
    <name type="scientific">Tritrichomonas foetus</name>
    <dbReference type="NCBI Taxonomy" id="1144522"/>
    <lineage>
        <taxon>Eukaryota</taxon>
        <taxon>Metamonada</taxon>
        <taxon>Parabasalia</taxon>
        <taxon>Tritrichomonadida</taxon>
        <taxon>Tritrichomonadidae</taxon>
        <taxon>Tritrichomonas</taxon>
    </lineage>
</organism>
<gene>
    <name evidence="4" type="ORF">TRFO_25792</name>
</gene>
<sequence length="436" mass="49447">MSDQDIIPHNYSIHSPIRKDSISLTRAAVNLRENSYYYARMINKRIPSHVIFNETILAPLIDHPNITNISEIVETDNHVFQFIPMPEHGDMLSFFRKSEFPAHLAIKTIYQILSAVDLLHSYRICHRDIKPENIFMYKHAIVKLSGFASASISFDGKVSGKVGSIEYAAPEVVNHHVYNGFMADMWSVGITMYVIFARRHPFTTANNQSIDYSQKVDYSGIPHEVVPIIMALLNVDPSKRPTAAQCKSHKLFSSFNDTNQKLKQSMSSIGHDNTKEEETLTLISKLSQALDIPYSELRPKIESGDINSEKLLFFLFRKRINKEKVQTQQEPQNQSGFVAMPKTFKNALIQKVYTYHSPTSKVYSTLHKILLNKKVSMSTPLSESPVIVVRSNGEDKIISFQMTDSQDGTTSNLALWCDIEAAGIASQLFQQLRESL</sequence>
<protein>
    <submittedName>
        <fullName evidence="4">CAMK family protein kinase</fullName>
    </submittedName>
</protein>
<dbReference type="GO" id="GO:0005737">
    <property type="term" value="C:cytoplasm"/>
    <property type="evidence" value="ECO:0007669"/>
    <property type="project" value="TreeGrafter"/>
</dbReference>
<dbReference type="GO" id="GO:0005524">
    <property type="term" value="F:ATP binding"/>
    <property type="evidence" value="ECO:0007669"/>
    <property type="project" value="UniProtKB-KW"/>
</dbReference>
<comment type="caution">
    <text evidence="4">The sequence shown here is derived from an EMBL/GenBank/DDBJ whole genome shotgun (WGS) entry which is preliminary data.</text>
</comment>
<evidence type="ECO:0000313" key="4">
    <source>
        <dbReference type="EMBL" id="OHT06233.1"/>
    </source>
</evidence>
<keyword evidence="1" id="KW-0547">Nucleotide-binding</keyword>
<dbReference type="PROSITE" id="PS00108">
    <property type="entry name" value="PROTEIN_KINASE_ST"/>
    <property type="match status" value="1"/>
</dbReference>
<accession>A0A1J4K456</accession>
<dbReference type="SUPFAM" id="SSF56112">
    <property type="entry name" value="Protein kinase-like (PK-like)"/>
    <property type="match status" value="1"/>
</dbReference>
<dbReference type="SMART" id="SM00220">
    <property type="entry name" value="S_TKc"/>
    <property type="match status" value="1"/>
</dbReference>
<dbReference type="GeneID" id="94839275"/>
<dbReference type="Proteomes" id="UP000179807">
    <property type="component" value="Unassembled WGS sequence"/>
</dbReference>
<reference evidence="4" key="1">
    <citation type="submission" date="2016-10" db="EMBL/GenBank/DDBJ databases">
        <authorList>
            <person name="Benchimol M."/>
            <person name="Almeida L.G."/>
            <person name="Vasconcelos A.T."/>
            <person name="Perreira-Neves A."/>
            <person name="Rosa I.A."/>
            <person name="Tasca T."/>
            <person name="Bogo M.R."/>
            <person name="de Souza W."/>
        </authorList>
    </citation>
    <scope>NUCLEOTIDE SEQUENCE [LARGE SCALE GENOMIC DNA]</scope>
    <source>
        <strain evidence="4">K</strain>
    </source>
</reference>
<dbReference type="InterPro" id="IPR000719">
    <property type="entry name" value="Prot_kinase_dom"/>
</dbReference>
<dbReference type="PANTHER" id="PTHR24346:SF75">
    <property type="entry name" value="AURORA KINASE"/>
    <property type="match status" value="1"/>
</dbReference>
<proteinExistence type="predicted"/>
<dbReference type="AlphaFoldDB" id="A0A1J4K456"/>
<evidence type="ECO:0000259" key="3">
    <source>
        <dbReference type="PROSITE" id="PS50011"/>
    </source>
</evidence>
<dbReference type="InterPro" id="IPR008271">
    <property type="entry name" value="Ser/Thr_kinase_AS"/>
</dbReference>
<keyword evidence="4" id="KW-0418">Kinase</keyword>
<dbReference type="VEuPathDB" id="TrichDB:TRFO_25792"/>
<dbReference type="GO" id="GO:0004674">
    <property type="term" value="F:protein serine/threonine kinase activity"/>
    <property type="evidence" value="ECO:0007669"/>
    <property type="project" value="TreeGrafter"/>
</dbReference>
<dbReference type="Pfam" id="PF00069">
    <property type="entry name" value="Pkinase"/>
    <property type="match status" value="1"/>
</dbReference>
<keyword evidence="2" id="KW-0067">ATP-binding</keyword>
<dbReference type="EMBL" id="MLAK01000732">
    <property type="protein sequence ID" value="OHT06233.1"/>
    <property type="molecule type" value="Genomic_DNA"/>
</dbReference>
<evidence type="ECO:0000256" key="2">
    <source>
        <dbReference type="ARBA" id="ARBA00022840"/>
    </source>
</evidence>
<evidence type="ECO:0000313" key="5">
    <source>
        <dbReference type="Proteomes" id="UP000179807"/>
    </source>
</evidence>
<keyword evidence="4" id="KW-0808">Transferase</keyword>